<sequence>MELNLRFPENNQVIVTFDGQETERLDFASPLSAADREEIRWYLETYAARYTTDVDDKRAQGIAKKFRQWGEDLFNAVFQHRTAQRLFNYFQDENQPGRLLTISANHPAILSLPWELLCDPQGTYLFHENPRISIRRRLAGAGGGRRPFKVQVKDCLRLLFVVSRPSDAGFIDPRGEAMAVLNAIQQAAAGRVEVEFLRPATLDNLVARLEDSRKPPVDIVHFDGHGVFDLDGRFQEQAKHSDPGGLTKGGNENGGNIGYLLFEDKEGKKALITAETLGDMLNRQKVGLIVLSACQSAAMGGEDGEDAMGSVAARLTHAGIPTVLAMTHSVLVTTTQQLFAKFYQGLVSGAGMGEALDNARRDLYLNQQRGERQRGEQRVQLKLQDWFLPALYQAAGDTPLLQQQDLNNQESGETPKWGNLPDLQEAGFFGRSRELWQIERWFVQGTRRLTVSGFGGQGKTYLVQEAGRWLHRTGMFEKVCFVDYAAFGGVDAVGLAVSTLATVLDESLIDGAAATQALRKQATLLILDNLETLPAEPLRELLTVAKQWSEVGECRVLLTTRTPDFHHPDYPTQGSRKHISLSLRGLGQEDALAYFQSLIKLPPAPKFDPPKREVLLELFKLVDFHPLSIGLLAKQLESRRPAELGQRLETLIAQTPDNPLLASLNLSLERLDAEAMQLLPRLGVFQGGALEVILLGITEISESQWQTLRPALEATGLIQVDGPFLKFHPSLAPALWPRLSDKAQTELLARYQEWYYGLSGYLYYDDSKNPHAVRAVAQQELPNLLYAVDGALNAGAEWAVEFVDIVNKFLGQFGLNRDRTRLNQRIAQLTVEVGSDRWFLSRTSSGKQLFNAGRYQEAAQVFNEILAELGEQLSYKRFNTLLTLGRCLFLQRQTAQAAEIYRQGLAVAQQLEQFDDVKKLIITLQADLANALTDMGDYGEARIAYEAGLAINKEVGDLRGAAVSNFQLGTLAMLQGNLREAEQRYREALTTFRPLKEPALEATAWHQLGMVYEQGKQWDAAEDAYRKSAQINESLGNLADAASTWGQLGNLNALAGNLGEAEAWFRKALKQFQKLENQANASLVLNNLAFILQNQPHRLSEARQLAESALAIDKTLDPAAAVIWNTYGILADIADKQGDSTQAKEYRRQARQAKAAFAGTQYELRQHGQFIAWVVDAVDNAEIREQLEIELENAAEGSQNLVAAIRRILADERDENILCEPLNLEQSMIISAILRGIADPQSLAALLNNS</sequence>
<dbReference type="PROSITE" id="PS50005">
    <property type="entry name" value="TPR"/>
    <property type="match status" value="1"/>
</dbReference>
<dbReference type="InterPro" id="IPR024983">
    <property type="entry name" value="CHAT_dom"/>
</dbReference>
<dbReference type="SUPFAM" id="SSF52540">
    <property type="entry name" value="P-loop containing nucleoside triphosphate hydrolases"/>
    <property type="match status" value="1"/>
</dbReference>
<dbReference type="InterPro" id="IPR011990">
    <property type="entry name" value="TPR-like_helical_dom_sf"/>
</dbReference>
<feature type="repeat" description="TPR" evidence="1">
    <location>
        <begin position="1002"/>
        <end position="1035"/>
    </location>
</feature>
<dbReference type="Gene3D" id="1.25.40.10">
    <property type="entry name" value="Tetratricopeptide repeat domain"/>
    <property type="match status" value="2"/>
</dbReference>
<keyword evidence="1" id="KW-0802">TPR repeat</keyword>
<dbReference type="Pfam" id="PF13424">
    <property type="entry name" value="TPR_12"/>
    <property type="match status" value="2"/>
</dbReference>
<dbReference type="SMART" id="SM00028">
    <property type="entry name" value="TPR"/>
    <property type="match status" value="8"/>
</dbReference>
<feature type="domain" description="CHAT" evidence="3">
    <location>
        <begin position="70"/>
        <end position="394"/>
    </location>
</feature>
<dbReference type="InterPro" id="IPR019734">
    <property type="entry name" value="TPR_rpt"/>
</dbReference>
<evidence type="ECO:0000313" key="4">
    <source>
        <dbReference type="EMBL" id="BAZ00019.1"/>
    </source>
</evidence>
<evidence type="ECO:0000259" key="2">
    <source>
        <dbReference type="Pfam" id="PF05729"/>
    </source>
</evidence>
<dbReference type="Pfam" id="PF12770">
    <property type="entry name" value="CHAT"/>
    <property type="match status" value="1"/>
</dbReference>
<dbReference type="InterPro" id="IPR007111">
    <property type="entry name" value="NACHT_NTPase"/>
</dbReference>
<dbReference type="KEGG" id="ttq:NIES37_40020"/>
<feature type="domain" description="NACHT" evidence="2">
    <location>
        <begin position="448"/>
        <end position="597"/>
    </location>
</feature>
<name>A0A1Z4N2Q3_9CYAN</name>
<gene>
    <name evidence="4" type="ORF">NIES37_40020</name>
</gene>
<evidence type="ECO:0000259" key="3">
    <source>
        <dbReference type="Pfam" id="PF12770"/>
    </source>
</evidence>
<organism evidence="4 5">
    <name type="scientific">Tolypothrix tenuis PCC 7101</name>
    <dbReference type="NCBI Taxonomy" id="231146"/>
    <lineage>
        <taxon>Bacteria</taxon>
        <taxon>Bacillati</taxon>
        <taxon>Cyanobacteriota</taxon>
        <taxon>Cyanophyceae</taxon>
        <taxon>Nostocales</taxon>
        <taxon>Tolypothrichaceae</taxon>
        <taxon>Tolypothrix</taxon>
    </lineage>
</organism>
<protein>
    <submittedName>
        <fullName evidence="4">TPR domain protein</fullName>
    </submittedName>
</protein>
<dbReference type="PANTHER" id="PTHR47691:SF3">
    <property type="entry name" value="HTH-TYPE TRANSCRIPTIONAL REGULATOR RV0890C-RELATED"/>
    <property type="match status" value="1"/>
</dbReference>
<evidence type="ECO:0000256" key="1">
    <source>
        <dbReference type="PROSITE-ProRule" id="PRU00339"/>
    </source>
</evidence>
<dbReference type="EMBL" id="AP018248">
    <property type="protein sequence ID" value="BAZ00019.1"/>
    <property type="molecule type" value="Genomic_DNA"/>
</dbReference>
<dbReference type="RefSeq" id="WP_096578588.1">
    <property type="nucleotide sequence ID" value="NZ_CAWNJS010000001.1"/>
</dbReference>
<dbReference type="Proteomes" id="UP000218785">
    <property type="component" value="Chromosome"/>
</dbReference>
<dbReference type="PANTHER" id="PTHR47691">
    <property type="entry name" value="REGULATOR-RELATED"/>
    <property type="match status" value="1"/>
</dbReference>
<dbReference type="SUPFAM" id="SSF48452">
    <property type="entry name" value="TPR-like"/>
    <property type="match status" value="2"/>
</dbReference>
<evidence type="ECO:0000313" key="5">
    <source>
        <dbReference type="Proteomes" id="UP000218785"/>
    </source>
</evidence>
<accession>A0A1Z4N2Q3</accession>
<proteinExistence type="predicted"/>
<keyword evidence="5" id="KW-1185">Reference proteome</keyword>
<dbReference type="Gene3D" id="3.40.50.300">
    <property type="entry name" value="P-loop containing nucleotide triphosphate hydrolases"/>
    <property type="match status" value="1"/>
</dbReference>
<dbReference type="Pfam" id="PF05729">
    <property type="entry name" value="NACHT"/>
    <property type="match status" value="1"/>
</dbReference>
<reference evidence="4 5" key="1">
    <citation type="submission" date="2017-06" db="EMBL/GenBank/DDBJ databases">
        <title>Genome sequencing of cyanobaciteial culture collection at National Institute for Environmental Studies (NIES).</title>
        <authorList>
            <person name="Hirose Y."/>
            <person name="Shimura Y."/>
            <person name="Fujisawa T."/>
            <person name="Nakamura Y."/>
            <person name="Kawachi M."/>
        </authorList>
    </citation>
    <scope>NUCLEOTIDE SEQUENCE [LARGE SCALE GENOMIC DNA]</scope>
    <source>
        <strain evidence="4 5">NIES-37</strain>
    </source>
</reference>
<dbReference type="InterPro" id="IPR027417">
    <property type="entry name" value="P-loop_NTPase"/>
</dbReference>
<dbReference type="AlphaFoldDB" id="A0A1Z4N2Q3"/>